<dbReference type="Gene3D" id="3.60.60.30">
    <property type="match status" value="1"/>
</dbReference>
<comment type="function">
    <text evidence="7">Putative phospholipase.</text>
</comment>
<keyword evidence="8" id="KW-1185">Reference proteome</keyword>
<evidence type="ECO:0000256" key="2">
    <source>
        <dbReference type="ARBA" id="ARBA00022729"/>
    </source>
</evidence>
<evidence type="ECO:0000313" key="9">
    <source>
        <dbReference type="RefSeq" id="XP_018494869.1"/>
    </source>
</evidence>
<name>A0AAJ7L5R0_9ACAR</name>
<keyword evidence="4 7" id="KW-0442">Lipid degradation</keyword>
<evidence type="ECO:0000256" key="6">
    <source>
        <dbReference type="ARBA" id="ARBA00023180"/>
    </source>
</evidence>
<evidence type="ECO:0000256" key="7">
    <source>
        <dbReference type="RuleBase" id="RU364138"/>
    </source>
</evidence>
<keyword evidence="6" id="KW-0325">Glycoprotein</keyword>
<accession>A0AAJ7L5R0</accession>
<dbReference type="Proteomes" id="UP000694867">
    <property type="component" value="Unplaced"/>
</dbReference>
<proteinExistence type="inferred from homology"/>
<protein>
    <recommendedName>
        <fullName evidence="7">Phospholipase B-like</fullName>
        <ecNumber evidence="7">3.1.1.-</ecNumber>
    </recommendedName>
</protein>
<dbReference type="GO" id="GO:0005576">
    <property type="term" value="C:extracellular region"/>
    <property type="evidence" value="ECO:0007669"/>
    <property type="project" value="TreeGrafter"/>
</dbReference>
<sequence length="619" mass="71080">MFLCTVCTVLAELRQSEARRLKRLHVELDGNSSLRIVYDLYNPQALAWASFKDATLQEGWAYLHIETNPNFPDELTAYAAGVLEAEATRSLISKQIQNRYSKYCSNLQRVTCKRIGRYLQKQVNYMYRRALSGRKKSAFWNQIYLLLKQFTGLNDHFNGAVLQSGNRFNASEPLTMMIINWEGDLLGIEQVLPMIWPVRDGITKKSSRINTKRGSRIPGLYVRDSRSETGNSSYLSLPPGHCSALIKYVDDNIYIGHTSWFDYDSMIRIEKKYDFAFRLRDDASPSMVPGRRLVMTSYPGCLYSLDEFYLIGSGLFVMETTLDVFDQWILRRCRVKSVPTWMRSMAANRLSASGEEWVRHFSQENSGTYNNQYMIVDFNKFETNGRTVADDVLWVVEQMPGTFVSRDLSSVLRGKGFFASFNVPYFEEIRKINRLQDFEAFTTFYKYETNPRKLIFDRDQDGVESVSSMMNLMRYNDYKNDNLSTCGECKPPTRVATFAIAARADLIDLEKHPIYIFKGLSGATDAKAIDFNGFKRQRIALVNGPPNENVPTFSWNDTGLPTPAGHPDKFDFPIVIHDFEESLHDRAPDESQTRCGGDVMIDDEVDEKIINNNTSRMQV</sequence>
<dbReference type="EC" id="3.1.1.-" evidence="7"/>
<dbReference type="AlphaFoldDB" id="A0AAJ7L5R0"/>
<evidence type="ECO:0000256" key="1">
    <source>
        <dbReference type="ARBA" id="ARBA00007835"/>
    </source>
</evidence>
<organism evidence="8 9">
    <name type="scientific">Galendromus occidentalis</name>
    <name type="common">western predatory mite</name>
    <dbReference type="NCBI Taxonomy" id="34638"/>
    <lineage>
        <taxon>Eukaryota</taxon>
        <taxon>Metazoa</taxon>
        <taxon>Ecdysozoa</taxon>
        <taxon>Arthropoda</taxon>
        <taxon>Chelicerata</taxon>
        <taxon>Arachnida</taxon>
        <taxon>Acari</taxon>
        <taxon>Parasitiformes</taxon>
        <taxon>Mesostigmata</taxon>
        <taxon>Gamasina</taxon>
        <taxon>Phytoseioidea</taxon>
        <taxon>Phytoseiidae</taxon>
        <taxon>Typhlodrominae</taxon>
        <taxon>Galendromus</taxon>
    </lineage>
</organism>
<evidence type="ECO:0000256" key="4">
    <source>
        <dbReference type="ARBA" id="ARBA00022963"/>
    </source>
</evidence>
<reference evidence="9" key="1">
    <citation type="submission" date="2025-08" db="UniProtKB">
        <authorList>
            <consortium name="RefSeq"/>
        </authorList>
    </citation>
    <scope>IDENTIFICATION</scope>
</reference>
<dbReference type="GO" id="GO:0004620">
    <property type="term" value="F:phospholipase activity"/>
    <property type="evidence" value="ECO:0007669"/>
    <property type="project" value="InterPro"/>
</dbReference>
<keyword evidence="5 7" id="KW-0443">Lipid metabolism</keyword>
<dbReference type="GO" id="GO:0009395">
    <property type="term" value="P:phospholipid catabolic process"/>
    <property type="evidence" value="ECO:0007669"/>
    <property type="project" value="TreeGrafter"/>
</dbReference>
<dbReference type="GeneID" id="108864199"/>
<evidence type="ECO:0000256" key="5">
    <source>
        <dbReference type="ARBA" id="ARBA00023098"/>
    </source>
</evidence>
<dbReference type="PANTHER" id="PTHR12370:SF3">
    <property type="entry name" value="PHOSPHOLIPASE B-LIKE 2-RELATED"/>
    <property type="match status" value="1"/>
</dbReference>
<keyword evidence="3 7" id="KW-0378">Hydrolase</keyword>
<gene>
    <name evidence="9" type="primary">LOC108864199</name>
</gene>
<dbReference type="KEGG" id="goe:108864199"/>
<dbReference type="InterPro" id="IPR007000">
    <property type="entry name" value="PLipase_B-like"/>
</dbReference>
<comment type="similarity">
    <text evidence="1 7">Belongs to the phospholipase B-like family.</text>
</comment>
<evidence type="ECO:0000256" key="3">
    <source>
        <dbReference type="ARBA" id="ARBA00022801"/>
    </source>
</evidence>
<dbReference type="RefSeq" id="XP_018494869.1">
    <property type="nucleotide sequence ID" value="XM_018639353.1"/>
</dbReference>
<evidence type="ECO:0000313" key="8">
    <source>
        <dbReference type="Proteomes" id="UP000694867"/>
    </source>
</evidence>
<keyword evidence="2" id="KW-0732">Signal</keyword>
<dbReference type="Pfam" id="PF04916">
    <property type="entry name" value="Phospholip_B"/>
    <property type="match status" value="1"/>
</dbReference>
<dbReference type="PANTHER" id="PTHR12370">
    <property type="entry name" value="PHOSPHOLIPASE B-RELATED"/>
    <property type="match status" value="1"/>
</dbReference>